<dbReference type="AlphaFoldDB" id="A0AAE4JGZ3"/>
<gene>
    <name evidence="4" type="ORF">NDI54_01590</name>
</gene>
<evidence type="ECO:0000313" key="4">
    <source>
        <dbReference type="EMBL" id="MDS0220039.1"/>
    </source>
</evidence>
<keyword evidence="5" id="KW-1185">Reference proteome</keyword>
<reference evidence="4 5" key="1">
    <citation type="submission" date="2022-06" db="EMBL/GenBank/DDBJ databases">
        <title>Haloarcula sp. a new haloarchaeum isolate from saline soil.</title>
        <authorList>
            <person name="Strakova D."/>
            <person name="Galisteo C."/>
            <person name="Sanchez-Porro C."/>
            <person name="Ventosa A."/>
        </authorList>
    </citation>
    <scope>NUCLEOTIDE SEQUENCE [LARGE SCALE GENOMIC DNA]</scope>
    <source>
        <strain evidence="4 5">S1AR25-5A</strain>
    </source>
</reference>
<dbReference type="PANTHER" id="PTHR34179:SF1">
    <property type="entry name" value="TUMOR PROTEIN P53-INDUCIBLE PROTEIN 13"/>
    <property type="match status" value="1"/>
</dbReference>
<keyword evidence="2" id="KW-0812">Transmembrane</keyword>
<accession>A0AAE4JGZ3</accession>
<name>A0AAE4JGZ3_9EURY</name>
<feature type="transmembrane region" description="Helical" evidence="2">
    <location>
        <begin position="51"/>
        <end position="70"/>
    </location>
</feature>
<comment type="caution">
    <text evidence="4">The sequence shown here is derived from an EMBL/GenBank/DDBJ whole genome shotgun (WGS) entry which is preliminary data.</text>
</comment>
<dbReference type="RefSeq" id="WP_310894737.1">
    <property type="nucleotide sequence ID" value="NZ_JAMQOM010000001.1"/>
</dbReference>
<dbReference type="PROSITE" id="PS00028">
    <property type="entry name" value="ZINC_FINGER_C2H2_1"/>
    <property type="match status" value="1"/>
</dbReference>
<evidence type="ECO:0000256" key="1">
    <source>
        <dbReference type="SAM" id="MobiDB-lite"/>
    </source>
</evidence>
<evidence type="ECO:0000256" key="2">
    <source>
        <dbReference type="SAM" id="Phobius"/>
    </source>
</evidence>
<protein>
    <submittedName>
        <fullName evidence="4">DUF3105 domain-containing protein</fullName>
    </submittedName>
</protein>
<dbReference type="Pfam" id="PF11303">
    <property type="entry name" value="DUF3105"/>
    <property type="match status" value="1"/>
</dbReference>
<dbReference type="Proteomes" id="UP001253439">
    <property type="component" value="Unassembled WGS sequence"/>
</dbReference>
<feature type="region of interest" description="Disordered" evidence="1">
    <location>
        <begin position="91"/>
        <end position="116"/>
    </location>
</feature>
<keyword evidence="2" id="KW-0472">Membrane</keyword>
<sequence length="258" mass="27281">MADCEYCGESFDDEDVYLDHLADAHDGELGAIDRRRVKKHAGGDDDGDLPVGPIIIGVVVVLAIGVAAYATQLSGGGDSGVDSEDLIGTADAQPLSPVEANGTEASSLADSGDSDQLADVEQFPDRGANHVAQGSAIDYERVPPLSGTHYGSTVSAGFYEATPLLGSLVHTLEHGAVIIYYDPDAISPEARESLREFASVHTGTWQSVVVAPNPSDDPRAPYVVTAWQHELTMDSYDAETVHAFLSEYLGRGPENPVR</sequence>
<dbReference type="InterPro" id="IPR021454">
    <property type="entry name" value="DUF3105"/>
</dbReference>
<evidence type="ECO:0000313" key="5">
    <source>
        <dbReference type="Proteomes" id="UP001253439"/>
    </source>
</evidence>
<feature type="domain" description="C2H2-type" evidence="3">
    <location>
        <begin position="2"/>
        <end position="30"/>
    </location>
</feature>
<dbReference type="EMBL" id="JAMQOM010000001">
    <property type="protein sequence ID" value="MDS0220039.1"/>
    <property type="molecule type" value="Genomic_DNA"/>
</dbReference>
<organism evidence="4 5">
    <name type="scientific">Haloarcula terrestris</name>
    <dbReference type="NCBI Taxonomy" id="2950533"/>
    <lineage>
        <taxon>Archaea</taxon>
        <taxon>Methanobacteriati</taxon>
        <taxon>Methanobacteriota</taxon>
        <taxon>Stenosarchaea group</taxon>
        <taxon>Halobacteria</taxon>
        <taxon>Halobacteriales</taxon>
        <taxon>Haloarculaceae</taxon>
        <taxon>Haloarcula</taxon>
    </lineage>
</organism>
<dbReference type="GO" id="GO:0005737">
    <property type="term" value="C:cytoplasm"/>
    <property type="evidence" value="ECO:0007669"/>
    <property type="project" value="TreeGrafter"/>
</dbReference>
<dbReference type="InterPro" id="IPR013087">
    <property type="entry name" value="Znf_C2H2_type"/>
</dbReference>
<dbReference type="PROSITE" id="PS50157">
    <property type="entry name" value="ZINC_FINGER_C2H2_2"/>
    <property type="match status" value="1"/>
</dbReference>
<dbReference type="PANTHER" id="PTHR34179">
    <property type="entry name" value="TUMOR PROTEIN P53-INDUCIBLE PROTEIN 13"/>
    <property type="match status" value="1"/>
</dbReference>
<keyword evidence="2" id="KW-1133">Transmembrane helix</keyword>
<proteinExistence type="predicted"/>
<evidence type="ECO:0000259" key="3">
    <source>
        <dbReference type="PROSITE" id="PS50157"/>
    </source>
</evidence>